<dbReference type="EMBL" id="WJQU01000002">
    <property type="protein sequence ID" value="KAJ6642128.1"/>
    <property type="molecule type" value="Genomic_DNA"/>
</dbReference>
<gene>
    <name evidence="1" type="ORF">Bhyg_07074</name>
</gene>
<organism evidence="1 2">
    <name type="scientific">Pseudolycoriella hygida</name>
    <dbReference type="NCBI Taxonomy" id="35572"/>
    <lineage>
        <taxon>Eukaryota</taxon>
        <taxon>Metazoa</taxon>
        <taxon>Ecdysozoa</taxon>
        <taxon>Arthropoda</taxon>
        <taxon>Hexapoda</taxon>
        <taxon>Insecta</taxon>
        <taxon>Pterygota</taxon>
        <taxon>Neoptera</taxon>
        <taxon>Endopterygota</taxon>
        <taxon>Diptera</taxon>
        <taxon>Nematocera</taxon>
        <taxon>Sciaroidea</taxon>
        <taxon>Sciaridae</taxon>
        <taxon>Pseudolycoriella</taxon>
    </lineage>
</organism>
<evidence type="ECO:0000313" key="2">
    <source>
        <dbReference type="Proteomes" id="UP001151699"/>
    </source>
</evidence>
<evidence type="ECO:0000313" key="1">
    <source>
        <dbReference type="EMBL" id="KAJ6642128.1"/>
    </source>
</evidence>
<accession>A0A9Q0N1W5</accession>
<proteinExistence type="predicted"/>
<protein>
    <submittedName>
        <fullName evidence="1">Uncharacterized protein</fullName>
    </submittedName>
</protein>
<sequence>MSSGSDIEKFWDLLELKLGCSVPKYVQNILTLNGFDSVLSIKTITSDDIEYFRNYARSEMNRRIPMNANLNDYYGSYSDTPTEFEFLRGHIRLLEQIVLLINEIIATKGPEFFILKTPKNQANKNIFLSDINVQGEKQALNSDGILPTLSQANVEANVGNISTSIIRENENVSVESGPNEPSTSEQAMTKFNQEKSQIHSNVVSWLQRNARSVYEQHQHGLSVDLVKIASKDEKGTVSAGIKCLVCADVIQVTKTGTYFVLSNFHKHIRSHLKKQKMKRKLRGSKVPKKPVKRKSRRLYTEKVDTDVCTSSDSEDTAAIAKEILIPEVAMIFQKILMKP</sequence>
<dbReference type="AlphaFoldDB" id="A0A9Q0N1W5"/>
<dbReference type="Proteomes" id="UP001151699">
    <property type="component" value="Chromosome B"/>
</dbReference>
<reference evidence="1" key="1">
    <citation type="submission" date="2022-07" db="EMBL/GenBank/DDBJ databases">
        <authorList>
            <person name="Trinca V."/>
            <person name="Uliana J.V.C."/>
            <person name="Torres T.T."/>
            <person name="Ward R.J."/>
            <person name="Monesi N."/>
        </authorList>
    </citation>
    <scope>NUCLEOTIDE SEQUENCE</scope>
    <source>
        <strain evidence="1">HSMRA1968</strain>
        <tissue evidence="1">Whole embryos</tissue>
    </source>
</reference>
<name>A0A9Q0N1W5_9DIPT</name>
<dbReference type="OrthoDB" id="3598281at2759"/>
<keyword evidence="2" id="KW-1185">Reference proteome</keyword>
<feature type="non-terminal residue" evidence="1">
    <location>
        <position position="1"/>
    </location>
</feature>
<comment type="caution">
    <text evidence="1">The sequence shown here is derived from an EMBL/GenBank/DDBJ whole genome shotgun (WGS) entry which is preliminary data.</text>
</comment>